<dbReference type="PANTHER" id="PTHR19876">
    <property type="entry name" value="COATOMER"/>
    <property type="match status" value="1"/>
</dbReference>
<dbReference type="GO" id="GO:0006888">
    <property type="term" value="P:endoplasmic reticulum to Golgi vesicle-mediated transport"/>
    <property type="evidence" value="ECO:0007669"/>
    <property type="project" value="TreeGrafter"/>
</dbReference>
<reference evidence="5" key="1">
    <citation type="submission" date="2020-10" db="EMBL/GenBank/DDBJ databases">
        <authorList>
            <person name="Han B."/>
            <person name="Lu T."/>
            <person name="Zhao Q."/>
            <person name="Huang X."/>
            <person name="Zhao Y."/>
        </authorList>
    </citation>
    <scope>NUCLEOTIDE SEQUENCE</scope>
</reference>
<dbReference type="GO" id="GO:0030126">
    <property type="term" value="C:COPI vesicle coat"/>
    <property type="evidence" value="ECO:0007669"/>
    <property type="project" value="TreeGrafter"/>
</dbReference>
<dbReference type="EMBL" id="CAJGYO010000010">
    <property type="protein sequence ID" value="CAD6257359.1"/>
    <property type="molecule type" value="Genomic_DNA"/>
</dbReference>
<dbReference type="Pfam" id="PF00400">
    <property type="entry name" value="WD40"/>
    <property type="match status" value="1"/>
</dbReference>
<evidence type="ECO:0000256" key="1">
    <source>
        <dbReference type="ARBA" id="ARBA00022574"/>
    </source>
</evidence>
<name>A0A811QMZ0_9POAL</name>
<evidence type="ECO:0000256" key="4">
    <source>
        <dbReference type="SAM" id="MobiDB-lite"/>
    </source>
</evidence>
<evidence type="ECO:0000313" key="5">
    <source>
        <dbReference type="EMBL" id="CAD6257359.1"/>
    </source>
</evidence>
<dbReference type="InterPro" id="IPR008962">
    <property type="entry name" value="PapD-like_sf"/>
</dbReference>
<dbReference type="InterPro" id="IPR013783">
    <property type="entry name" value="Ig-like_fold"/>
</dbReference>
<accession>A0A811QMZ0</accession>
<sequence>MDGNGPVVANTGSSSKVENDLVGSRKRKRPEPDRSEIENEENDFVVGVSDTGNVAEQMQGNGPMDEEMHSVSSKLLGIYPGKLQLPFKANQLTSCSLQLTNTTDDHVAVRLLTKCPKRYMAKMPLCCIVPPKCIYTHIVTDSAAIEFSKFFKEAKEMADDKVYELKLSVISDPLKETTYAQIVSNRKFSHVLSMDVHPTEPWILMTNQAGEDVIWDYQAQFVMVNMLIYMQAIAKSFDLTQKPVYSAKFIEREEWIVAGDGYGTIYVYSYHTEEEVTNFEAHDSNITSLAVHPTDPLVLSSSEDRLIKLWDWEKTGSVLEHLRDTPIE</sequence>
<evidence type="ECO:0000256" key="3">
    <source>
        <dbReference type="PROSITE-ProRule" id="PRU00221"/>
    </source>
</evidence>
<evidence type="ECO:0000313" key="6">
    <source>
        <dbReference type="Proteomes" id="UP000604825"/>
    </source>
</evidence>
<keyword evidence="2" id="KW-0677">Repeat</keyword>
<feature type="repeat" description="WD" evidence="3">
    <location>
        <begin position="279"/>
        <end position="311"/>
    </location>
</feature>
<dbReference type="AlphaFoldDB" id="A0A811QMZ0"/>
<dbReference type="GO" id="GO:0006886">
    <property type="term" value="P:intracellular protein transport"/>
    <property type="evidence" value="ECO:0007669"/>
    <property type="project" value="TreeGrafter"/>
</dbReference>
<dbReference type="OrthoDB" id="588053at2759"/>
<dbReference type="PROSITE" id="PS50082">
    <property type="entry name" value="WD_REPEATS_2"/>
    <property type="match status" value="1"/>
</dbReference>
<keyword evidence="6" id="KW-1185">Reference proteome</keyword>
<comment type="caution">
    <text evidence="5">The sequence shown here is derived from an EMBL/GenBank/DDBJ whole genome shotgun (WGS) entry which is preliminary data.</text>
</comment>
<proteinExistence type="predicted"/>
<dbReference type="GO" id="GO:0006890">
    <property type="term" value="P:retrograde vesicle-mediated transport, Golgi to endoplasmic reticulum"/>
    <property type="evidence" value="ECO:0007669"/>
    <property type="project" value="TreeGrafter"/>
</dbReference>
<feature type="region of interest" description="Disordered" evidence="4">
    <location>
        <begin position="1"/>
        <end position="43"/>
    </location>
</feature>
<keyword evidence="1 3" id="KW-0853">WD repeat</keyword>
<organism evidence="5 6">
    <name type="scientific">Miscanthus lutarioriparius</name>
    <dbReference type="NCBI Taxonomy" id="422564"/>
    <lineage>
        <taxon>Eukaryota</taxon>
        <taxon>Viridiplantae</taxon>
        <taxon>Streptophyta</taxon>
        <taxon>Embryophyta</taxon>
        <taxon>Tracheophyta</taxon>
        <taxon>Spermatophyta</taxon>
        <taxon>Magnoliopsida</taxon>
        <taxon>Liliopsida</taxon>
        <taxon>Poales</taxon>
        <taxon>Poaceae</taxon>
        <taxon>PACMAD clade</taxon>
        <taxon>Panicoideae</taxon>
        <taxon>Andropogonodae</taxon>
        <taxon>Andropogoneae</taxon>
        <taxon>Saccharinae</taxon>
        <taxon>Miscanthus</taxon>
    </lineage>
</organism>
<dbReference type="SMART" id="SM00320">
    <property type="entry name" value="WD40"/>
    <property type="match status" value="2"/>
</dbReference>
<gene>
    <name evidence="5" type="ORF">NCGR_LOCUS40844</name>
</gene>
<dbReference type="Gene3D" id="2.130.10.10">
    <property type="entry name" value="YVTN repeat-like/Quinoprotein amine dehydrogenase"/>
    <property type="match status" value="1"/>
</dbReference>
<dbReference type="InterPro" id="IPR050844">
    <property type="entry name" value="Coatomer_complex_subunit"/>
</dbReference>
<dbReference type="PROSITE" id="PS50294">
    <property type="entry name" value="WD_REPEATS_REGION"/>
    <property type="match status" value="1"/>
</dbReference>
<dbReference type="InterPro" id="IPR001680">
    <property type="entry name" value="WD40_rpt"/>
</dbReference>
<protein>
    <submittedName>
        <fullName evidence="5">Uncharacterized protein</fullName>
    </submittedName>
</protein>
<dbReference type="Proteomes" id="UP000604825">
    <property type="component" value="Unassembled WGS sequence"/>
</dbReference>
<dbReference type="InterPro" id="IPR036322">
    <property type="entry name" value="WD40_repeat_dom_sf"/>
</dbReference>
<dbReference type="Gene3D" id="2.60.40.10">
    <property type="entry name" value="Immunoglobulins"/>
    <property type="match status" value="1"/>
</dbReference>
<dbReference type="SUPFAM" id="SSF49354">
    <property type="entry name" value="PapD-like"/>
    <property type="match status" value="1"/>
</dbReference>
<dbReference type="PANTHER" id="PTHR19876:SF68">
    <property type="entry name" value="COATOMER SUBUNIT BETA'-2"/>
    <property type="match status" value="1"/>
</dbReference>
<evidence type="ECO:0000256" key="2">
    <source>
        <dbReference type="ARBA" id="ARBA00022737"/>
    </source>
</evidence>
<dbReference type="InterPro" id="IPR015943">
    <property type="entry name" value="WD40/YVTN_repeat-like_dom_sf"/>
</dbReference>
<dbReference type="GO" id="GO:0006891">
    <property type="term" value="P:intra-Golgi vesicle-mediated transport"/>
    <property type="evidence" value="ECO:0007669"/>
    <property type="project" value="TreeGrafter"/>
</dbReference>
<dbReference type="SUPFAM" id="SSF50978">
    <property type="entry name" value="WD40 repeat-like"/>
    <property type="match status" value="1"/>
</dbReference>